<protein>
    <submittedName>
        <fullName evidence="7">ABC transporter ATP-binding protein</fullName>
    </submittedName>
</protein>
<keyword evidence="7" id="KW-0067">ATP-binding</keyword>
<dbReference type="Gene3D" id="1.20.1560.10">
    <property type="entry name" value="ABC transporter type 1, transmembrane domain"/>
    <property type="match status" value="1"/>
</dbReference>
<dbReference type="PANTHER" id="PTHR43394:SF1">
    <property type="entry name" value="ATP-BINDING CASSETTE SUB-FAMILY B MEMBER 10, MITOCHONDRIAL"/>
    <property type="match status" value="1"/>
</dbReference>
<proteinExistence type="predicted"/>
<dbReference type="Pfam" id="PF00664">
    <property type="entry name" value="ABC_membrane"/>
    <property type="match status" value="1"/>
</dbReference>
<organism evidence="7 8">
    <name type="scientific">Candidatus Faecivivens stercoripullorum</name>
    <dbReference type="NCBI Taxonomy" id="2840805"/>
    <lineage>
        <taxon>Bacteria</taxon>
        <taxon>Bacillati</taxon>
        <taxon>Bacillota</taxon>
        <taxon>Clostridia</taxon>
        <taxon>Eubacteriales</taxon>
        <taxon>Oscillospiraceae</taxon>
        <taxon>Oscillospiraceae incertae sedis</taxon>
        <taxon>Candidatus Faecivivens</taxon>
    </lineage>
</organism>
<sequence length="204" mass="23379">MFPIKWIWENMKGYRKQFITAMCLVVIMALLQLVNPTVSRLIVDKILAPAEGVSPQINLLIPLVAIMIGFTLLRTGIGYIMVMLCEKSSTGLVANIRAVIYRNLQRQDMKFYDKNRTGDLMTRLTGDLDMVRHVTAWDCRVALESIVLFFAVLIYFLCTDVLFTLALCVILPVIFFASFIYSRKVRPIYQNLREKLSVMNSQAQ</sequence>
<keyword evidence="7" id="KW-0547">Nucleotide-binding</keyword>
<evidence type="ECO:0000313" key="7">
    <source>
        <dbReference type="EMBL" id="HIT94152.1"/>
    </source>
</evidence>
<comment type="subcellular location">
    <subcellularLocation>
        <location evidence="1">Cell membrane</location>
        <topology evidence="1">Multi-pass membrane protein</topology>
    </subcellularLocation>
</comment>
<evidence type="ECO:0000259" key="6">
    <source>
        <dbReference type="PROSITE" id="PS50929"/>
    </source>
</evidence>
<comment type="caution">
    <text evidence="7">The sequence shown here is derived from an EMBL/GenBank/DDBJ whole genome shotgun (WGS) entry which is preliminary data.</text>
</comment>
<dbReference type="InterPro" id="IPR011527">
    <property type="entry name" value="ABC1_TM_dom"/>
</dbReference>
<evidence type="ECO:0000256" key="1">
    <source>
        <dbReference type="ARBA" id="ARBA00004651"/>
    </source>
</evidence>
<dbReference type="GO" id="GO:0005524">
    <property type="term" value="F:ATP binding"/>
    <property type="evidence" value="ECO:0007669"/>
    <property type="project" value="UniProtKB-KW"/>
</dbReference>
<evidence type="ECO:0000256" key="4">
    <source>
        <dbReference type="ARBA" id="ARBA00023136"/>
    </source>
</evidence>
<evidence type="ECO:0000256" key="2">
    <source>
        <dbReference type="ARBA" id="ARBA00022692"/>
    </source>
</evidence>
<name>A0A9D1KSH7_9FIRM</name>
<evidence type="ECO:0000313" key="8">
    <source>
        <dbReference type="Proteomes" id="UP000824160"/>
    </source>
</evidence>
<feature type="domain" description="ABC transmembrane type-1" evidence="6">
    <location>
        <begin position="19"/>
        <end position="204"/>
    </location>
</feature>
<dbReference type="PANTHER" id="PTHR43394">
    <property type="entry name" value="ATP-DEPENDENT PERMEASE MDL1, MITOCHONDRIAL"/>
    <property type="match status" value="1"/>
</dbReference>
<gene>
    <name evidence="7" type="ORF">IAC43_03100</name>
</gene>
<evidence type="ECO:0000256" key="3">
    <source>
        <dbReference type="ARBA" id="ARBA00022989"/>
    </source>
</evidence>
<evidence type="ECO:0000256" key="5">
    <source>
        <dbReference type="SAM" id="Phobius"/>
    </source>
</evidence>
<keyword evidence="3 5" id="KW-1133">Transmembrane helix</keyword>
<dbReference type="GO" id="GO:0005886">
    <property type="term" value="C:plasma membrane"/>
    <property type="evidence" value="ECO:0007669"/>
    <property type="project" value="UniProtKB-SubCell"/>
</dbReference>
<feature type="non-terminal residue" evidence="7">
    <location>
        <position position="204"/>
    </location>
</feature>
<dbReference type="PROSITE" id="PS50929">
    <property type="entry name" value="ABC_TM1F"/>
    <property type="match status" value="1"/>
</dbReference>
<dbReference type="AlphaFoldDB" id="A0A9D1KSH7"/>
<accession>A0A9D1KSH7</accession>
<feature type="transmembrane region" description="Helical" evidence="5">
    <location>
        <begin position="163"/>
        <end position="181"/>
    </location>
</feature>
<dbReference type="InterPro" id="IPR036640">
    <property type="entry name" value="ABC1_TM_sf"/>
</dbReference>
<feature type="transmembrane region" description="Helical" evidence="5">
    <location>
        <begin position="141"/>
        <end position="157"/>
    </location>
</feature>
<reference evidence="7" key="2">
    <citation type="journal article" date="2021" name="PeerJ">
        <title>Extensive microbial diversity within the chicken gut microbiome revealed by metagenomics and culture.</title>
        <authorList>
            <person name="Gilroy R."/>
            <person name="Ravi A."/>
            <person name="Getino M."/>
            <person name="Pursley I."/>
            <person name="Horton D.L."/>
            <person name="Alikhan N.F."/>
            <person name="Baker D."/>
            <person name="Gharbi K."/>
            <person name="Hall N."/>
            <person name="Watson M."/>
            <person name="Adriaenssens E.M."/>
            <person name="Foster-Nyarko E."/>
            <person name="Jarju S."/>
            <person name="Secka A."/>
            <person name="Antonio M."/>
            <person name="Oren A."/>
            <person name="Chaudhuri R.R."/>
            <person name="La Ragione R."/>
            <person name="Hildebrand F."/>
            <person name="Pallen M.J."/>
        </authorList>
    </citation>
    <scope>NUCLEOTIDE SEQUENCE</scope>
    <source>
        <strain evidence="7">ChiBcec7-5410</strain>
    </source>
</reference>
<feature type="transmembrane region" description="Helical" evidence="5">
    <location>
        <begin position="60"/>
        <end position="82"/>
    </location>
</feature>
<dbReference type="SUPFAM" id="SSF90123">
    <property type="entry name" value="ABC transporter transmembrane region"/>
    <property type="match status" value="1"/>
</dbReference>
<keyword evidence="4 5" id="KW-0472">Membrane</keyword>
<dbReference type="Proteomes" id="UP000824160">
    <property type="component" value="Unassembled WGS sequence"/>
</dbReference>
<dbReference type="GO" id="GO:0015421">
    <property type="term" value="F:ABC-type oligopeptide transporter activity"/>
    <property type="evidence" value="ECO:0007669"/>
    <property type="project" value="TreeGrafter"/>
</dbReference>
<dbReference type="InterPro" id="IPR039421">
    <property type="entry name" value="Type_1_exporter"/>
</dbReference>
<reference evidence="7" key="1">
    <citation type="submission" date="2020-10" db="EMBL/GenBank/DDBJ databases">
        <authorList>
            <person name="Gilroy R."/>
        </authorList>
    </citation>
    <scope>NUCLEOTIDE SEQUENCE</scope>
    <source>
        <strain evidence="7">ChiBcec7-5410</strain>
    </source>
</reference>
<keyword evidence="2 5" id="KW-0812">Transmembrane</keyword>
<dbReference type="EMBL" id="DVLW01000086">
    <property type="protein sequence ID" value="HIT94152.1"/>
    <property type="molecule type" value="Genomic_DNA"/>
</dbReference>